<dbReference type="InterPro" id="IPR011330">
    <property type="entry name" value="Glyco_hydro/deAcase_b/a-brl"/>
</dbReference>
<evidence type="ECO:0000259" key="2">
    <source>
        <dbReference type="Pfam" id="PF17803"/>
    </source>
</evidence>
<feature type="domain" description="RapA2 cadherin-like" evidence="2">
    <location>
        <begin position="942"/>
        <end position="1003"/>
    </location>
</feature>
<evidence type="ECO:0000313" key="3">
    <source>
        <dbReference type="EMBL" id="MDN3590991.1"/>
    </source>
</evidence>
<reference evidence="4" key="1">
    <citation type="journal article" date="2019" name="Int. J. Syst. Evol. Microbiol.">
        <title>The Global Catalogue of Microorganisms (GCM) 10K type strain sequencing project: providing services to taxonomists for standard genome sequencing and annotation.</title>
        <authorList>
            <consortium name="The Broad Institute Genomics Platform"/>
            <consortium name="The Broad Institute Genome Sequencing Center for Infectious Disease"/>
            <person name="Wu L."/>
            <person name="Ma J."/>
        </authorList>
    </citation>
    <scope>NUCLEOTIDE SEQUENCE [LARGE SCALE GENOMIC DNA]</scope>
    <source>
        <strain evidence="4">CECT 7069</strain>
    </source>
</reference>
<proteinExistence type="predicted"/>
<dbReference type="Gene3D" id="3.20.20.370">
    <property type="entry name" value="Glycoside hydrolase/deacetylase"/>
    <property type="match status" value="1"/>
</dbReference>
<dbReference type="Proteomes" id="UP001224644">
    <property type="component" value="Unassembled WGS sequence"/>
</dbReference>
<accession>A0ABT8BI52</accession>
<dbReference type="Pfam" id="PF17963">
    <property type="entry name" value="Big_9"/>
    <property type="match status" value="1"/>
</dbReference>
<dbReference type="RefSeq" id="WP_238222336.1">
    <property type="nucleotide sequence ID" value="NZ_BPQD01000003.1"/>
</dbReference>
<dbReference type="Pfam" id="PF17803">
    <property type="entry name" value="Cadherin_4"/>
    <property type="match status" value="1"/>
</dbReference>
<comment type="caution">
    <text evidence="3">The sequence shown here is derived from an EMBL/GenBank/DDBJ whole genome shotgun (WGS) entry which is preliminary data.</text>
</comment>
<name>A0ABT8BI52_9HYPH</name>
<dbReference type="SUPFAM" id="SSF88713">
    <property type="entry name" value="Glycoside hydrolase/deacetylase"/>
    <property type="match status" value="1"/>
</dbReference>
<gene>
    <name evidence="3" type="ORF">QWZ12_10240</name>
</gene>
<protein>
    <submittedName>
        <fullName evidence="3">Ig-like domain-containing protein</fullName>
    </submittedName>
</protein>
<feature type="region of interest" description="Disordered" evidence="1">
    <location>
        <begin position="1189"/>
        <end position="1216"/>
    </location>
</feature>
<organism evidence="3 4">
    <name type="scientific">Methylobacterium adhaesivum</name>
    <dbReference type="NCBI Taxonomy" id="333297"/>
    <lineage>
        <taxon>Bacteria</taxon>
        <taxon>Pseudomonadati</taxon>
        <taxon>Pseudomonadota</taxon>
        <taxon>Alphaproteobacteria</taxon>
        <taxon>Hyphomicrobiales</taxon>
        <taxon>Methylobacteriaceae</taxon>
        <taxon>Methylobacterium</taxon>
    </lineage>
</organism>
<keyword evidence="4" id="KW-1185">Reference proteome</keyword>
<dbReference type="InterPro" id="IPR040853">
    <property type="entry name" value="RapA2_cadherin-like"/>
</dbReference>
<sequence length="1783" mass="185719">MAHSIDGNLAEWTKSDRIDLPGEGATGFAVYGTLEAGAYVFALQAPDALLPDTKLWLNTDRKSSTGFQSFDGAGTGAEYYVNFYSDGKPYLYSISPTGATGPAVLLQYAYSSDGKSIEFSVPQNLLTPDDTDLNLDVKVNINHGVAGSPQAQALPGFFAAAALTVYDPATLPPHPTDAHKIGIVYSETTAAKYFGGTPAGLMAYSQLFMAAQNQAVAAGLSFDVLSESDLKDLTKIASYDTLVFPSFGNVKSADVGQIQDVLTQAVYKYGVNLITAGNFMTNDETGATLGADPYIRMKTLLDLTIAGGASDAAVTVNAKDLSNPMLEGYTANELIQSYPKMSTSWFTSADGTDVSHIATQTVNSTTVDAVIGTQTGGRNVHFANESLLGDNNMLQHALDYVEKPAAGPELSLKISRDAAIVASRSDMDQAQETADVSGGIYDKMMPILQQWKTDYNFVGSYYIDIGNGTDGQSTNWDVSAPYYKQMLDMGNEIGSHTISHPEDTNALLATNPTQFATEFRDSKTTIEGKLGITVAGAAVPGAPELLPTAQAIEQYYTYVTGGTTLIGAGYPGAIGHLTPMDSKVYIAPNVSSDFTLIGFQGKDATTAASIWQDEFKSLTTHSDMPVIVWPWHDYGVTEWPIDGTTSKYSTGMFTSFIKTAYDAGSEFVTLADLAERMSAFDAASFNYQFDTTANAVTAVVGSASAGKFSLDLGNAGTIKSVTGYYAYDANSVFVDKDGGTFQINLGSTPDDVTHITKVADRGDLISVVGDGTNLDFSMVGEGHVLVDLVAPAGRQVVVTGAGATVSSLVDDKLDILLTGLGRHDVSIKLAPTTTTNHAPMIAGALVGGATEGGPVATFDLLAGASDPDQGESATLAVKNLAYTIDGASSTTIPTGLTLDATAHTLTIDPANAVFDSLAVGSKRVLVASYDIVDIHGASIPQTETLTVTGVNDAPMVAGPLAASVTEGGPVAHFDLLSGATDPDAGETATLAVKNITYTIDGTPSATVPAGLAYDDATHTLSVDPTNAAFTALAAGTQRTFVASYDVADVNGALARQTQTLTVKGIDGVPPVTTNHAPVVAGPLTASVTEDGPVARFDLLSGATDPDAGETATLAVKNVTFTVDGTPSTGVPTGLAYDTVTHTLTVDPADATFDPLAAGAQRTFVASYDIVDIHGAVAQQTQTLTVKGIDVASPPVTPPVTPPAPPSQPPSQPGNQTPMVTAALVASVTEDGPVAGFDLLAGASDPDAGETETLAIRNLAFSIDGGAASETVPEGLRYDAATHRLIVDPADAVFDSLTANDHRVFVASYDVIDVHGASVRQTQTLTVLGIDVVSIPGAEPPAPAEPPTIPSIPTVPPLEPTVPPSVPPSQPANGAPVANGDVGSGIAYKTPATGNVLSNDTDPNGDTLHVAAVRFDNGVTAPIPTSGSVQVTGQHGVLVVAANGDYRYAATSSGSDTFVYTVADPAGLSAQATLRIDSTKPAPLGSETFAFKLGEATFDFSHGHSVMRAPDGTVTDLTGVGTITFADGTVQERDGQPGVDDLYYAAQNPDVWRAGLDPDQHYAQYGWREGRNPNTEFSTNAYLKANPDVAAAGLNPLQHYETYGWKEGRSAGPDFSAEAYLAKNPDVAAAGLNPLLHYEEYGKAEGRFAFPGAVTAANGHEIYGDFDATYYLAANPDVAAAVPANHDAEGYAFEHYNTYGWREGRDPNALFSTNGYLAANPDVAAQGLNPLLHQEEIGWRQGRSSGTAFDNNAYLAANPDVAAAQMDPLQHYLQYGMAEGRHLA</sequence>
<evidence type="ECO:0000313" key="4">
    <source>
        <dbReference type="Proteomes" id="UP001224644"/>
    </source>
</evidence>
<feature type="compositionally biased region" description="Pro residues" evidence="1">
    <location>
        <begin position="1194"/>
        <end position="1211"/>
    </location>
</feature>
<evidence type="ECO:0000256" key="1">
    <source>
        <dbReference type="SAM" id="MobiDB-lite"/>
    </source>
</evidence>
<dbReference type="EMBL" id="JAUFPX010000006">
    <property type="protein sequence ID" value="MDN3590991.1"/>
    <property type="molecule type" value="Genomic_DNA"/>
</dbReference>